<dbReference type="Proteomes" id="UP000824998">
    <property type="component" value="Unassembled WGS sequence"/>
</dbReference>
<evidence type="ECO:0000313" key="3">
    <source>
        <dbReference type="Proteomes" id="UP000824998"/>
    </source>
</evidence>
<protein>
    <submittedName>
        <fullName evidence="2">Uncharacterized protein</fullName>
    </submittedName>
</protein>
<reference evidence="2" key="1">
    <citation type="journal article" date="2021" name="IMA Fungus">
        <title>Genomic characterization of three marine fungi, including Emericellopsis atlantica sp. nov. with signatures of a generalist lifestyle and marine biomass degradation.</title>
        <authorList>
            <person name="Hagestad O.C."/>
            <person name="Hou L."/>
            <person name="Andersen J.H."/>
            <person name="Hansen E.H."/>
            <person name="Altermark B."/>
            <person name="Li C."/>
            <person name="Kuhnert E."/>
            <person name="Cox R.J."/>
            <person name="Crous P.W."/>
            <person name="Spatafora J.W."/>
            <person name="Lail K."/>
            <person name="Amirebrahimi M."/>
            <person name="Lipzen A."/>
            <person name="Pangilinan J."/>
            <person name="Andreopoulos W."/>
            <person name="Hayes R.D."/>
            <person name="Ng V."/>
            <person name="Grigoriev I.V."/>
            <person name="Jackson S.A."/>
            <person name="Sutton T.D.S."/>
            <person name="Dobson A.D.W."/>
            <person name="Rama T."/>
        </authorList>
    </citation>
    <scope>NUCLEOTIDE SEQUENCE</scope>
    <source>
        <strain evidence="2">TRa018bII</strain>
    </source>
</reference>
<comment type="caution">
    <text evidence="2">The sequence shown here is derived from an EMBL/GenBank/DDBJ whole genome shotgun (WGS) entry which is preliminary data.</text>
</comment>
<name>A0A9P7YEB5_9HELO</name>
<sequence length="90" mass="10373">MLSIVLITPPIVAFAISPCLIAIKEVFLKFGALKERSYYEIIRLQISKIIRDEMSTGRELRRYDESVHMFQCLERTLAEIKLLCSRPGSL</sequence>
<keyword evidence="1" id="KW-0812">Transmembrane</keyword>
<evidence type="ECO:0000313" key="2">
    <source>
        <dbReference type="EMBL" id="KAG9231530.1"/>
    </source>
</evidence>
<evidence type="ECO:0000256" key="1">
    <source>
        <dbReference type="SAM" id="Phobius"/>
    </source>
</evidence>
<accession>A0A9P7YEB5</accession>
<dbReference type="AlphaFoldDB" id="A0A9P7YEB5"/>
<organism evidence="2 3">
    <name type="scientific">Amylocarpus encephaloides</name>
    <dbReference type="NCBI Taxonomy" id="45428"/>
    <lineage>
        <taxon>Eukaryota</taxon>
        <taxon>Fungi</taxon>
        <taxon>Dikarya</taxon>
        <taxon>Ascomycota</taxon>
        <taxon>Pezizomycotina</taxon>
        <taxon>Leotiomycetes</taxon>
        <taxon>Helotiales</taxon>
        <taxon>Helotiales incertae sedis</taxon>
        <taxon>Amylocarpus</taxon>
    </lineage>
</organism>
<feature type="transmembrane region" description="Helical" evidence="1">
    <location>
        <begin position="6"/>
        <end position="27"/>
    </location>
</feature>
<gene>
    <name evidence="2" type="ORF">BJ875DRAFT_115507</name>
</gene>
<keyword evidence="1" id="KW-1133">Transmembrane helix</keyword>
<keyword evidence="1" id="KW-0472">Membrane</keyword>
<dbReference type="EMBL" id="MU251596">
    <property type="protein sequence ID" value="KAG9231530.1"/>
    <property type="molecule type" value="Genomic_DNA"/>
</dbReference>
<keyword evidence="3" id="KW-1185">Reference proteome</keyword>
<proteinExistence type="predicted"/>